<comment type="caution">
    <text evidence="1">The sequence shown here is derived from an EMBL/GenBank/DDBJ whole genome shotgun (WGS) entry which is preliminary data.</text>
</comment>
<sequence length="332" mass="36374">MVLNYLRWRWWFAYRGDRLRVMMVGNSLGDVLHSGSYVQVDGEKIVFEFLILAKLLVPCNKIQDSLDGDRCFQPLAETPSPINQVGLIAETHEYLGSRLVEGAFEINDPECVAGIPLNRNLKMFGDLQLNSVGGFILREMMIRDGTKLLSGNAVISSPVATCRLFYEIRVPLVLFPIIASQLEDAANTHDVLKIIACLFAICTSFVVISFRLVTGIQIRGTDSIVLPAMLEIRNTIKNILLWPPLDGDEGTPSIPLIVSSSSRVAGAEVVFFVADSTITVREGGTCERLISPPPIGDVGVEIGGFLDVAQSHALSTVCSLVGMYEAPFEEDK</sequence>
<accession>A0ACB7YKZ0</accession>
<proteinExistence type="predicted"/>
<evidence type="ECO:0000313" key="2">
    <source>
        <dbReference type="Proteomes" id="UP000828048"/>
    </source>
</evidence>
<dbReference type="EMBL" id="CM037161">
    <property type="protein sequence ID" value="KAH7854256.1"/>
    <property type="molecule type" value="Genomic_DNA"/>
</dbReference>
<gene>
    <name evidence="1" type="ORF">Vadar_011775</name>
</gene>
<reference evidence="1 2" key="1">
    <citation type="journal article" date="2021" name="Hortic Res">
        <title>High-quality reference genome and annotation aids understanding of berry development for evergreen blueberry (Vaccinium darrowii).</title>
        <authorList>
            <person name="Yu J."/>
            <person name="Hulse-Kemp A.M."/>
            <person name="Babiker E."/>
            <person name="Staton M."/>
        </authorList>
    </citation>
    <scope>NUCLEOTIDE SEQUENCE [LARGE SCALE GENOMIC DNA]</scope>
    <source>
        <strain evidence="2">cv. NJ 8807/NJ 8810</strain>
        <tissue evidence="1">Young leaf</tissue>
    </source>
</reference>
<evidence type="ECO:0000313" key="1">
    <source>
        <dbReference type="EMBL" id="KAH7854256.1"/>
    </source>
</evidence>
<dbReference type="Proteomes" id="UP000828048">
    <property type="component" value="Chromosome 11"/>
</dbReference>
<protein>
    <submittedName>
        <fullName evidence="1">Uncharacterized protein</fullName>
    </submittedName>
</protein>
<keyword evidence="2" id="KW-1185">Reference proteome</keyword>
<organism evidence="1 2">
    <name type="scientific">Vaccinium darrowii</name>
    <dbReference type="NCBI Taxonomy" id="229202"/>
    <lineage>
        <taxon>Eukaryota</taxon>
        <taxon>Viridiplantae</taxon>
        <taxon>Streptophyta</taxon>
        <taxon>Embryophyta</taxon>
        <taxon>Tracheophyta</taxon>
        <taxon>Spermatophyta</taxon>
        <taxon>Magnoliopsida</taxon>
        <taxon>eudicotyledons</taxon>
        <taxon>Gunneridae</taxon>
        <taxon>Pentapetalae</taxon>
        <taxon>asterids</taxon>
        <taxon>Ericales</taxon>
        <taxon>Ericaceae</taxon>
        <taxon>Vaccinioideae</taxon>
        <taxon>Vaccinieae</taxon>
        <taxon>Vaccinium</taxon>
    </lineage>
</organism>
<name>A0ACB7YKZ0_9ERIC</name>